<organism evidence="2 3">
    <name type="scientific">Duncaniella dubosii</name>
    <dbReference type="NCBI Taxonomy" id="2518971"/>
    <lineage>
        <taxon>Bacteria</taxon>
        <taxon>Pseudomonadati</taxon>
        <taxon>Bacteroidota</taxon>
        <taxon>Bacteroidia</taxon>
        <taxon>Bacteroidales</taxon>
        <taxon>Muribaculaceae</taxon>
        <taxon>Duncaniella</taxon>
    </lineage>
</organism>
<dbReference type="RefSeq" id="WP_136415730.1">
    <property type="nucleotide sequence ID" value="NZ_CP039396.1"/>
</dbReference>
<evidence type="ECO:0000313" key="2">
    <source>
        <dbReference type="EMBL" id="QCD42577.1"/>
    </source>
</evidence>
<feature type="transmembrane region" description="Helical" evidence="1">
    <location>
        <begin position="35"/>
        <end position="54"/>
    </location>
</feature>
<feature type="transmembrane region" description="Helical" evidence="1">
    <location>
        <begin position="156"/>
        <end position="177"/>
    </location>
</feature>
<evidence type="ECO:0008006" key="4">
    <source>
        <dbReference type="Google" id="ProtNLM"/>
    </source>
</evidence>
<dbReference type="KEGG" id="ddb:E7747_09980"/>
<sequence length="178" mass="20471">MNTDKYIAKESFTAPILCVGMTAWCIWVGCTEGWNILSVGGLVFFAVGIVIYIFKYVKYGRSVLMIDETGITIKDWHKNKLLHWDEIEKCDIAWRTAMGHCFRCLGIKTLAGKREKFHDVRLSGKLCRNRSVRQAIEKFGGTEIFDYEGSSQQNRYVVNIMIFALLAVFVFFIIYSIL</sequence>
<protein>
    <recommendedName>
        <fullName evidence="4">PH domain-containing protein</fullName>
    </recommendedName>
</protein>
<reference evidence="3" key="1">
    <citation type="submission" date="2019-02" db="EMBL/GenBank/DDBJ databases">
        <title>Isolation and identification of novel species under the genus Muribaculum.</title>
        <authorList>
            <person name="Miyake S."/>
            <person name="Ding Y."/>
            <person name="Low A."/>
            <person name="Soh M."/>
            <person name="Seedorf H."/>
        </authorList>
    </citation>
    <scope>NUCLEOTIDE SEQUENCE [LARGE SCALE GENOMIC DNA]</scope>
    <source>
        <strain evidence="3">H5</strain>
    </source>
</reference>
<dbReference type="PROSITE" id="PS51257">
    <property type="entry name" value="PROKAR_LIPOPROTEIN"/>
    <property type="match status" value="1"/>
</dbReference>
<evidence type="ECO:0000256" key="1">
    <source>
        <dbReference type="SAM" id="Phobius"/>
    </source>
</evidence>
<evidence type="ECO:0000313" key="3">
    <source>
        <dbReference type="Proteomes" id="UP000297149"/>
    </source>
</evidence>
<proteinExistence type="predicted"/>
<keyword evidence="1" id="KW-1133">Transmembrane helix</keyword>
<dbReference type="EMBL" id="CP039396">
    <property type="protein sequence ID" value="QCD42577.1"/>
    <property type="molecule type" value="Genomic_DNA"/>
</dbReference>
<name>A0A4P7W3S9_9BACT</name>
<keyword evidence="3" id="KW-1185">Reference proteome</keyword>
<accession>A0A4P7W3S9</accession>
<keyword evidence="1" id="KW-0812">Transmembrane</keyword>
<gene>
    <name evidence="2" type="ORF">E7747_09980</name>
</gene>
<dbReference type="Proteomes" id="UP000297149">
    <property type="component" value="Chromosome"/>
</dbReference>
<feature type="transmembrane region" description="Helical" evidence="1">
    <location>
        <begin position="12"/>
        <end position="29"/>
    </location>
</feature>
<dbReference type="AlphaFoldDB" id="A0A4P7W3S9"/>
<keyword evidence="1" id="KW-0472">Membrane</keyword>